<dbReference type="EMBL" id="VSSQ01125845">
    <property type="protein sequence ID" value="MPN55997.1"/>
    <property type="molecule type" value="Genomic_DNA"/>
</dbReference>
<protein>
    <submittedName>
        <fullName evidence="2">Uncharacterized protein</fullName>
    </submittedName>
</protein>
<evidence type="ECO:0000313" key="2">
    <source>
        <dbReference type="EMBL" id="MPN55997.1"/>
    </source>
</evidence>
<evidence type="ECO:0000256" key="1">
    <source>
        <dbReference type="SAM" id="MobiDB-lite"/>
    </source>
</evidence>
<proteinExistence type="predicted"/>
<reference evidence="2" key="1">
    <citation type="submission" date="2019-08" db="EMBL/GenBank/DDBJ databases">
        <authorList>
            <person name="Kucharzyk K."/>
            <person name="Murdoch R.W."/>
            <person name="Higgins S."/>
            <person name="Loffler F."/>
        </authorList>
    </citation>
    <scope>NUCLEOTIDE SEQUENCE</scope>
</reference>
<sequence length="91" mass="10219">MHEQCRGNSATDCGVCLVFYHFLIRATVILSAIEQQGFETAPRKIRHQGGTEEDRTPPEFGPFGGEFGKRYRLCASSIKVNLSEINRFLAL</sequence>
<feature type="region of interest" description="Disordered" evidence="1">
    <location>
        <begin position="41"/>
        <end position="63"/>
    </location>
</feature>
<accession>A0A645IXX3</accession>
<dbReference type="AlphaFoldDB" id="A0A645IXX3"/>
<gene>
    <name evidence="2" type="ORF">SDC9_203681</name>
</gene>
<comment type="caution">
    <text evidence="2">The sequence shown here is derived from an EMBL/GenBank/DDBJ whole genome shotgun (WGS) entry which is preliminary data.</text>
</comment>
<organism evidence="2">
    <name type="scientific">bioreactor metagenome</name>
    <dbReference type="NCBI Taxonomy" id="1076179"/>
    <lineage>
        <taxon>unclassified sequences</taxon>
        <taxon>metagenomes</taxon>
        <taxon>ecological metagenomes</taxon>
    </lineage>
</organism>
<name>A0A645IXX3_9ZZZZ</name>